<sequence length="92" mass="9820">MTAALTSEQRVQARSALGLGFAPKVSQRNEARPQLGAHSYDVWLGMVAAGLAVECETTAFWTIFRLTRAGADAALEAGESLDPRHFPPIGAH</sequence>
<organism evidence="1 2">
    <name type="scientific">Aureimonas phyllosphaerae</name>
    <dbReference type="NCBI Taxonomy" id="1166078"/>
    <lineage>
        <taxon>Bacteria</taxon>
        <taxon>Pseudomonadati</taxon>
        <taxon>Pseudomonadota</taxon>
        <taxon>Alphaproteobacteria</taxon>
        <taxon>Hyphomicrobiales</taxon>
        <taxon>Aurantimonadaceae</taxon>
        <taxon>Aureimonas</taxon>
    </lineage>
</organism>
<name>A0A7W6FXA5_9HYPH</name>
<evidence type="ECO:0000313" key="2">
    <source>
        <dbReference type="Proteomes" id="UP000531216"/>
    </source>
</evidence>
<keyword evidence="2" id="KW-1185">Reference proteome</keyword>
<accession>A0A7W6FXA5</accession>
<proteinExistence type="predicted"/>
<reference evidence="1 2" key="1">
    <citation type="submission" date="2020-08" db="EMBL/GenBank/DDBJ databases">
        <title>Genomic Encyclopedia of Type Strains, Phase IV (KMG-IV): sequencing the most valuable type-strain genomes for metagenomic binning, comparative biology and taxonomic classification.</title>
        <authorList>
            <person name="Goeker M."/>
        </authorList>
    </citation>
    <scope>NUCLEOTIDE SEQUENCE [LARGE SCALE GENOMIC DNA]</scope>
    <source>
        <strain evidence="1 2">DSM 25024</strain>
    </source>
</reference>
<dbReference type="RefSeq" id="WP_090966202.1">
    <property type="nucleotide sequence ID" value="NZ_FOOA01000025.1"/>
</dbReference>
<dbReference type="OrthoDB" id="8451126at2"/>
<protein>
    <submittedName>
        <fullName evidence="1">Uncharacterized protein</fullName>
    </submittedName>
</protein>
<comment type="caution">
    <text evidence="1">The sequence shown here is derived from an EMBL/GenBank/DDBJ whole genome shotgun (WGS) entry which is preliminary data.</text>
</comment>
<gene>
    <name evidence="1" type="ORF">GGR05_004076</name>
</gene>
<dbReference type="Proteomes" id="UP000531216">
    <property type="component" value="Unassembled WGS sequence"/>
</dbReference>
<dbReference type="AlphaFoldDB" id="A0A7W6FXA5"/>
<evidence type="ECO:0000313" key="1">
    <source>
        <dbReference type="EMBL" id="MBB3937907.1"/>
    </source>
</evidence>
<dbReference type="EMBL" id="JACIDO010000013">
    <property type="protein sequence ID" value="MBB3937907.1"/>
    <property type="molecule type" value="Genomic_DNA"/>
</dbReference>